<evidence type="ECO:0000313" key="3">
    <source>
        <dbReference type="EMBL" id="AGA25314.1"/>
    </source>
</evidence>
<dbReference type="AlphaFoldDB" id="L0D7D7"/>
<accession>L0D7D7</accession>
<sequence length="128" mass="13564">MPRADCGALLLALSLSGPSAFAGSFFHPPEGTPPPGPPRAIEHTHERAGHPTCVADHAKATNGPSYVGYYVGGGSVHGGCSRRSEEGTWGWDYEGIHLPRRVWLSWSHGRRSQGGTGAYKTDGPHLGH</sequence>
<keyword evidence="2" id="KW-0732">Signal</keyword>
<evidence type="ECO:0000313" key="4">
    <source>
        <dbReference type="Proteomes" id="UP000010798"/>
    </source>
</evidence>
<feature type="chain" id="PRO_5003939877" evidence="2">
    <location>
        <begin position="23"/>
        <end position="128"/>
    </location>
</feature>
<reference evidence="3 4" key="1">
    <citation type="submission" date="2012-02" db="EMBL/GenBank/DDBJ databases">
        <title>Complete sequence of chromosome of Singulisphaera acidiphila DSM 18658.</title>
        <authorList>
            <consortium name="US DOE Joint Genome Institute (JGI-PGF)"/>
            <person name="Lucas S."/>
            <person name="Copeland A."/>
            <person name="Lapidus A."/>
            <person name="Glavina del Rio T."/>
            <person name="Dalin E."/>
            <person name="Tice H."/>
            <person name="Bruce D."/>
            <person name="Goodwin L."/>
            <person name="Pitluck S."/>
            <person name="Peters L."/>
            <person name="Ovchinnikova G."/>
            <person name="Chertkov O."/>
            <person name="Kyrpides N."/>
            <person name="Mavromatis K."/>
            <person name="Ivanova N."/>
            <person name="Brettin T."/>
            <person name="Detter J.C."/>
            <person name="Han C."/>
            <person name="Larimer F."/>
            <person name="Land M."/>
            <person name="Hauser L."/>
            <person name="Markowitz V."/>
            <person name="Cheng J.-F."/>
            <person name="Hugenholtz P."/>
            <person name="Woyke T."/>
            <person name="Wu D."/>
            <person name="Tindall B."/>
            <person name="Pomrenke H."/>
            <person name="Brambilla E."/>
            <person name="Klenk H.-P."/>
            <person name="Eisen J.A."/>
        </authorList>
    </citation>
    <scope>NUCLEOTIDE SEQUENCE [LARGE SCALE GENOMIC DNA]</scope>
    <source>
        <strain evidence="4">ATCC BAA-1392 / DSM 18658 / VKM B-2454 / MOB10</strain>
    </source>
</reference>
<dbReference type="KEGG" id="saci:Sinac_0909"/>
<evidence type="ECO:0000256" key="2">
    <source>
        <dbReference type="SAM" id="SignalP"/>
    </source>
</evidence>
<keyword evidence="4" id="KW-1185">Reference proteome</keyword>
<dbReference type="Proteomes" id="UP000010798">
    <property type="component" value="Chromosome"/>
</dbReference>
<dbReference type="OrthoDB" id="291279at2"/>
<dbReference type="HOGENOM" id="CLU_1958101_0_0_0"/>
<proteinExistence type="predicted"/>
<evidence type="ECO:0000256" key="1">
    <source>
        <dbReference type="SAM" id="MobiDB-lite"/>
    </source>
</evidence>
<gene>
    <name evidence="3" type="ordered locus">Sinac_0909</name>
</gene>
<organism evidence="3 4">
    <name type="scientific">Singulisphaera acidiphila (strain ATCC BAA-1392 / DSM 18658 / VKM B-2454 / MOB10)</name>
    <dbReference type="NCBI Taxonomy" id="886293"/>
    <lineage>
        <taxon>Bacteria</taxon>
        <taxon>Pseudomonadati</taxon>
        <taxon>Planctomycetota</taxon>
        <taxon>Planctomycetia</taxon>
        <taxon>Isosphaerales</taxon>
        <taxon>Isosphaeraceae</taxon>
        <taxon>Singulisphaera</taxon>
    </lineage>
</organism>
<dbReference type="RefSeq" id="WP_015244492.1">
    <property type="nucleotide sequence ID" value="NC_019892.1"/>
</dbReference>
<feature type="region of interest" description="Disordered" evidence="1">
    <location>
        <begin position="24"/>
        <end position="43"/>
    </location>
</feature>
<protein>
    <submittedName>
        <fullName evidence="3">Uncharacterized protein</fullName>
    </submittedName>
</protein>
<dbReference type="EMBL" id="CP003364">
    <property type="protein sequence ID" value="AGA25314.1"/>
    <property type="molecule type" value="Genomic_DNA"/>
</dbReference>
<feature type="signal peptide" evidence="2">
    <location>
        <begin position="1"/>
        <end position="22"/>
    </location>
</feature>
<name>L0D7D7_SINAD</name>
<dbReference type="STRING" id="886293.Sinac_0909"/>